<dbReference type="PANTHER" id="PTHR47135">
    <property type="entry name" value="FIBRONECTIN TYPE III DOMAIN-CONTAINING PROTEIN 7"/>
    <property type="match status" value="1"/>
</dbReference>
<sequence>MSASGINSTCDSTESSCSFLNLSCGQLYSFTVMGHTNVCMSEMSSPPEKLTAPCAPTDMSVELNCTTLNTLVSWSSAAVATGYSVQATSMNGHNSSCSEMGTSCDLNNLVCGEEYSVVVEAMHTGCPGPASAPARLVTEPCVPVNLCVHYNVSTAQVMWGAARGASSYSVQAVTDGGSTVTCSSTNTSCSLNGLQCSQMYNVTVMAQNLACNSTVTSEPYRHMTEPCPPTNVQASVACEQLTSTVSWQQSDLAVGYAAYFDNQNGHTASCVGADTDTQCVVSGMMCGTVYNVWVKALGQQYNSADSTVVSLTSAPCLPREVEVEVGCNPNGAAVVSWNATNGTANFSLTAIVSGSLQTICATQQNSCNVTGLSCGETYDLSVTASNEQCSLTASMHANITTHPCVPRNVTTYAQCEVNAGSVSWGPSDGAETYVAVATGLDGHDHECLTNSTSCTWNNLHCGEKYTVVVRAKDGNCTSLPSNSSVIHMDPCVPHNVAGTVDCDMKVVSLTWDSSNGTNLYMVTGEAGNKTIALTTNVTTAYFSDFSCGQNYSLTVTPQNQYCPGDSSVPASIHTWPCPPAGISTMQDCLSGIVMVTWQATNGSDYSTATMQTDTGISEMCMSDSSVCSIPGLTCGHNFSVSVTASNQQCNITSTQSTRLQSVPCVPTNVSAVMGCANNTAVVSWSASQGAVQYSVTAHSSHSNLKCHTFNLSCSLDNITCGNRYTVQVVAMDGQLL</sequence>
<evidence type="ECO:0000313" key="3">
    <source>
        <dbReference type="RefSeq" id="XP_029309571.1"/>
    </source>
</evidence>
<name>A0A6J2RH68_COTGO</name>
<feature type="domain" description="Fibronectin type-III" evidence="1">
    <location>
        <begin position="405"/>
        <end position="491"/>
    </location>
</feature>
<dbReference type="PROSITE" id="PS50853">
    <property type="entry name" value="FN3"/>
    <property type="match status" value="3"/>
</dbReference>
<dbReference type="KEGG" id="cgob:115022656"/>
<gene>
    <name evidence="3" type="primary">LOC115022656</name>
</gene>
<proteinExistence type="predicted"/>
<dbReference type="RefSeq" id="XP_029309571.1">
    <property type="nucleotide sequence ID" value="XM_029453711.1"/>
</dbReference>
<dbReference type="SUPFAM" id="SSF49265">
    <property type="entry name" value="Fibronectin type III"/>
    <property type="match status" value="6"/>
</dbReference>
<feature type="domain" description="Fibronectin type-III" evidence="1">
    <location>
        <begin position="228"/>
        <end position="316"/>
    </location>
</feature>
<accession>A0A6J2RH68</accession>
<dbReference type="Proteomes" id="UP000504630">
    <property type="component" value="Chromosome 17"/>
</dbReference>
<dbReference type="InterPro" id="IPR013783">
    <property type="entry name" value="Ig-like_fold"/>
</dbReference>
<dbReference type="InterPro" id="IPR036116">
    <property type="entry name" value="FN3_sf"/>
</dbReference>
<protein>
    <submittedName>
        <fullName evidence="3">Fibronectin type III domain-containing protein 7-like isoform X1</fullName>
    </submittedName>
</protein>
<evidence type="ECO:0000313" key="2">
    <source>
        <dbReference type="Proteomes" id="UP000504630"/>
    </source>
</evidence>
<feature type="domain" description="Fibronectin type-III" evidence="1">
    <location>
        <begin position="55"/>
        <end position="141"/>
    </location>
</feature>
<dbReference type="OrthoDB" id="9908419at2759"/>
<keyword evidence="2" id="KW-1185">Reference proteome</keyword>
<reference evidence="3" key="1">
    <citation type="submission" date="2025-08" db="UniProtKB">
        <authorList>
            <consortium name="RefSeq"/>
        </authorList>
    </citation>
    <scope>IDENTIFICATION</scope>
</reference>
<dbReference type="AlphaFoldDB" id="A0A6J2RH68"/>
<dbReference type="InterPro" id="IPR003961">
    <property type="entry name" value="FN3_dom"/>
</dbReference>
<dbReference type="Pfam" id="PF00041">
    <property type="entry name" value="fn3"/>
    <property type="match status" value="1"/>
</dbReference>
<dbReference type="Gene3D" id="2.60.40.10">
    <property type="entry name" value="Immunoglobulins"/>
    <property type="match status" value="6"/>
</dbReference>
<dbReference type="PANTHER" id="PTHR47135:SF3">
    <property type="entry name" value="FIBRONECTIN TYPE-III DOMAIN-CONTAINING PROTEIN"/>
    <property type="match status" value="1"/>
</dbReference>
<dbReference type="GeneID" id="115022656"/>
<dbReference type="InParanoid" id="A0A6J2RH68"/>
<organism evidence="2 3">
    <name type="scientific">Cottoperca gobio</name>
    <name type="common">Frogmouth</name>
    <name type="synonym">Aphritis gobio</name>
    <dbReference type="NCBI Taxonomy" id="56716"/>
    <lineage>
        <taxon>Eukaryota</taxon>
        <taxon>Metazoa</taxon>
        <taxon>Chordata</taxon>
        <taxon>Craniata</taxon>
        <taxon>Vertebrata</taxon>
        <taxon>Euteleostomi</taxon>
        <taxon>Actinopterygii</taxon>
        <taxon>Neopterygii</taxon>
        <taxon>Teleostei</taxon>
        <taxon>Neoteleostei</taxon>
        <taxon>Acanthomorphata</taxon>
        <taxon>Eupercaria</taxon>
        <taxon>Perciformes</taxon>
        <taxon>Notothenioidei</taxon>
        <taxon>Bovichtidae</taxon>
        <taxon>Cottoperca</taxon>
    </lineage>
</organism>
<dbReference type="SMART" id="SM00060">
    <property type="entry name" value="FN3"/>
    <property type="match status" value="6"/>
</dbReference>
<evidence type="ECO:0000259" key="1">
    <source>
        <dbReference type="PROSITE" id="PS50853"/>
    </source>
</evidence>